<protein>
    <submittedName>
        <fullName evidence="3 4">Deacetylase</fullName>
        <ecNumber evidence="4">3.5.1.-</ecNumber>
    </submittedName>
    <submittedName>
        <fullName evidence="2">Polysaccharide deacetylase</fullName>
    </submittedName>
</protein>
<proteinExistence type="predicted"/>
<evidence type="ECO:0000313" key="6">
    <source>
        <dbReference type="Proteomes" id="UP000431451"/>
    </source>
</evidence>
<dbReference type="EC" id="3.5.1.-" evidence="4"/>
<dbReference type="AlphaFoldDB" id="A0A2A7MGX3"/>
<feature type="domain" description="NodB homology" evidence="1">
    <location>
        <begin position="49"/>
        <end position="230"/>
    </location>
</feature>
<dbReference type="GO" id="GO:0005975">
    <property type="term" value="P:carbohydrate metabolic process"/>
    <property type="evidence" value="ECO:0007669"/>
    <property type="project" value="InterPro"/>
</dbReference>
<dbReference type="PANTHER" id="PTHR10587">
    <property type="entry name" value="GLYCOSYL TRANSFERASE-RELATED"/>
    <property type="match status" value="1"/>
</dbReference>
<name>A0A2A7MGX3_9CLOT</name>
<sequence length="252" mass="29221">MNWRKLKISINILLVVFIILISILVGRSVQVSGTAEEKQPIYRVDTEEKVVSLTFDVNWAEKENLQSILDILDKYNVKGTFFIMGGWVNYSEENVSKLKEISERGHEIGNHSYKHPSFSKITGDAIEEEIIKTDDIIERYTGKRPVLFRFPSGDYNKNALMKVRSLNHIAIQWDADSVDWKEMGSDIEYNKVMKNTKSGSILLFHNNAKYTPENLDRIIKELKSQGYEFKPVGEMIYTEDYYIDENGIQHKN</sequence>
<organism evidence="3 5">
    <name type="scientific">Clostridium neonatale</name>
    <dbReference type="NCBI Taxonomy" id="137838"/>
    <lineage>
        <taxon>Bacteria</taxon>
        <taxon>Bacillati</taxon>
        <taxon>Bacillota</taxon>
        <taxon>Clostridia</taxon>
        <taxon>Eubacteriales</taxon>
        <taxon>Clostridiaceae</taxon>
        <taxon>Clostridium</taxon>
    </lineage>
</organism>
<dbReference type="STRING" id="137838.GCA_001458595_02057"/>
<dbReference type="OrthoDB" id="9806342at2"/>
<evidence type="ECO:0000313" key="3">
    <source>
        <dbReference type="EMBL" id="PEG30703.1"/>
    </source>
</evidence>
<dbReference type="Proteomes" id="UP000431451">
    <property type="component" value="Unassembled WGS sequence"/>
</dbReference>
<keyword evidence="5" id="KW-1185">Reference proteome</keyword>
<dbReference type="Pfam" id="PF01522">
    <property type="entry name" value="Polysacc_deac_1"/>
    <property type="match status" value="1"/>
</dbReference>
<gene>
    <name evidence="4" type="primary">pdaA_2</name>
    <name evidence="2" type="ORF">CNEO_43801</name>
    <name evidence="4" type="ORF">CNEONATNEC25_01712</name>
    <name evidence="3" type="ORF">CQ394_02985</name>
</gene>
<accession>A0A2A7MGX3</accession>
<dbReference type="RefSeq" id="WP_058294873.1">
    <property type="nucleotide sequence ID" value="NZ_CAKJVE010000004.1"/>
</dbReference>
<dbReference type="CDD" id="cd10917">
    <property type="entry name" value="CE4_NodB_like_6s_7s"/>
    <property type="match status" value="1"/>
</dbReference>
<evidence type="ECO:0000313" key="4">
    <source>
        <dbReference type="EMBL" id="VCT84113.1"/>
    </source>
</evidence>
<dbReference type="InterPro" id="IPR011330">
    <property type="entry name" value="Glyco_hydro/deAcase_b/a-brl"/>
</dbReference>
<reference evidence="3 5" key="1">
    <citation type="submission" date="2017-10" db="EMBL/GenBank/DDBJ databases">
        <title>Effective Description of Clostridium neonatale sp. nov. linked to necrotizing enterocolitis in neonates and a clarification of species assignable to the genus Clostridium (Prazmowski 1880) emend. Lawson and Rainey 2016.</title>
        <authorList>
            <person name="Bernard K."/>
            <person name="Burdz T."/>
            <person name="Wiebe D."/>
            <person name="Balcewich B."/>
            <person name="Alfa M."/>
            <person name="Bernier A.-M."/>
        </authorList>
    </citation>
    <scope>NUCLEOTIDE SEQUENCE [LARGE SCALE GENOMIC DNA]</scope>
    <source>
        <strain evidence="3 5">LCDC99A005</strain>
    </source>
</reference>
<dbReference type="SUPFAM" id="SSF88713">
    <property type="entry name" value="Glycoside hydrolase/deacetylase"/>
    <property type="match status" value="1"/>
</dbReference>
<evidence type="ECO:0000313" key="5">
    <source>
        <dbReference type="Proteomes" id="UP000220840"/>
    </source>
</evidence>
<dbReference type="InterPro" id="IPR002509">
    <property type="entry name" value="NODB_dom"/>
</dbReference>
<evidence type="ECO:0000259" key="1">
    <source>
        <dbReference type="PROSITE" id="PS51677"/>
    </source>
</evidence>
<evidence type="ECO:0000313" key="2">
    <source>
        <dbReference type="EMBL" id="CAG9708741.1"/>
    </source>
</evidence>
<dbReference type="PROSITE" id="PS51677">
    <property type="entry name" value="NODB"/>
    <property type="match status" value="1"/>
</dbReference>
<dbReference type="GO" id="GO:0016020">
    <property type="term" value="C:membrane"/>
    <property type="evidence" value="ECO:0007669"/>
    <property type="project" value="TreeGrafter"/>
</dbReference>
<dbReference type="EMBL" id="PDCJ01000001">
    <property type="protein sequence ID" value="PEG30703.1"/>
    <property type="molecule type" value="Genomic_DNA"/>
</dbReference>
<reference evidence="4 6" key="2">
    <citation type="submission" date="2018-06" db="EMBL/GenBank/DDBJ databases">
        <authorList>
            <consortium name="IHU Genomes"/>
        </authorList>
    </citation>
    <scope>NUCLEOTIDE SEQUENCE [LARGE SCALE GENOMIC DNA]</scope>
    <source>
        <strain evidence="4 6">NEC25</strain>
    </source>
</reference>
<reference evidence="2" key="3">
    <citation type="submission" date="2021-10" db="EMBL/GenBank/DDBJ databases">
        <authorList>
            <person name="Mesa V."/>
        </authorList>
    </citation>
    <scope>NUCLEOTIDE SEQUENCE</scope>
    <source>
        <strain evidence="2">CC3_PB</strain>
    </source>
</reference>
<dbReference type="EMBL" id="UWJD01000001">
    <property type="protein sequence ID" value="VCT84113.1"/>
    <property type="molecule type" value="Genomic_DNA"/>
</dbReference>
<dbReference type="PANTHER" id="PTHR10587:SF128">
    <property type="entry name" value="POLYSACCHARIDE DEACETYLASE PDAB-RELATED"/>
    <property type="match status" value="1"/>
</dbReference>
<dbReference type="EMBL" id="CAKJVE010000004">
    <property type="protein sequence ID" value="CAG9708741.1"/>
    <property type="molecule type" value="Genomic_DNA"/>
</dbReference>
<keyword evidence="4" id="KW-0378">Hydrolase</keyword>
<dbReference type="Proteomes" id="UP000220840">
    <property type="component" value="Unassembled WGS sequence"/>
</dbReference>
<dbReference type="Gene3D" id="3.20.20.370">
    <property type="entry name" value="Glycoside hydrolase/deacetylase"/>
    <property type="match status" value="1"/>
</dbReference>
<dbReference type="InterPro" id="IPR050248">
    <property type="entry name" value="Polysacc_deacetylase_ArnD"/>
</dbReference>
<dbReference type="GO" id="GO:0016810">
    <property type="term" value="F:hydrolase activity, acting on carbon-nitrogen (but not peptide) bonds"/>
    <property type="evidence" value="ECO:0007669"/>
    <property type="project" value="InterPro"/>
</dbReference>
<dbReference type="Proteomes" id="UP000789738">
    <property type="component" value="Unassembled WGS sequence"/>
</dbReference>